<comment type="caution">
    <text evidence="7">The sequence shown here is derived from an EMBL/GenBank/DDBJ whole genome shotgun (WGS) entry which is preliminary data.</text>
</comment>
<feature type="active site" description="Proton donor" evidence="5">
    <location>
        <position position="200"/>
    </location>
</feature>
<feature type="active site" description="Nucleophile" evidence="5">
    <location>
        <position position="307"/>
    </location>
</feature>
<evidence type="ECO:0000313" key="7">
    <source>
        <dbReference type="EMBL" id="MEY8244974.1"/>
    </source>
</evidence>
<dbReference type="InterPro" id="IPR000805">
    <property type="entry name" value="Glyco_hydro_26"/>
</dbReference>
<gene>
    <name evidence="7" type="ORF">AAK873_04995</name>
</gene>
<evidence type="ECO:0000259" key="6">
    <source>
        <dbReference type="PROSITE" id="PS51764"/>
    </source>
</evidence>
<comment type="subcellular location">
    <subcellularLocation>
        <location evidence="4">Secreted</location>
    </subcellularLocation>
</comment>
<dbReference type="PIRSF" id="PIRSF018168">
    <property type="entry name" value="Mannan-1_4-beta-mannosidase"/>
    <property type="match status" value="1"/>
</dbReference>
<dbReference type="EC" id="3.2.1.78" evidence="4"/>
<dbReference type="PRINTS" id="PR00739">
    <property type="entry name" value="GLHYDRLASE26"/>
</dbReference>
<dbReference type="Proteomes" id="UP001565200">
    <property type="component" value="Unassembled WGS sequence"/>
</dbReference>
<dbReference type="Gene3D" id="3.20.20.80">
    <property type="entry name" value="Glycosidases"/>
    <property type="match status" value="1"/>
</dbReference>
<reference evidence="7 8" key="1">
    <citation type="submission" date="2024-03" db="EMBL/GenBank/DDBJ databases">
        <title>Mouse gut bacterial collection (mGBC) of GemPharmatech.</title>
        <authorList>
            <person name="He Y."/>
            <person name="Dong L."/>
            <person name="Wu D."/>
            <person name="Gao X."/>
            <person name="Lin Z."/>
        </authorList>
    </citation>
    <scope>NUCLEOTIDE SEQUENCE [LARGE SCALE GENOMIC DNA]</scope>
    <source>
        <strain evidence="7 8">54-13</strain>
    </source>
</reference>
<keyword evidence="8" id="KW-1185">Reference proteome</keyword>
<evidence type="ECO:0000256" key="4">
    <source>
        <dbReference type="PIRNR" id="PIRNR018168"/>
    </source>
</evidence>
<evidence type="ECO:0000256" key="1">
    <source>
        <dbReference type="ARBA" id="ARBA00007754"/>
    </source>
</evidence>
<feature type="domain" description="GH26" evidence="6">
    <location>
        <begin position="42"/>
        <end position="374"/>
    </location>
</feature>
<sequence>MKYIATIISVALAGVFTVTGCSGGKNKASAEAEAADTVAAVTPRVQLIERLGKVRDTGKFAFGHHDDTAYGHTWRGEDGRSDVKEVTGDYPAIMNWDLGLVEWGAGKQLDGVPFELIHDEAVEQDARGGINTFSWHPRNPATKGDSWDTAGGNVVKEAVTGGSALNDTVREWIGRAADFIGSIRDAAGNRIPVVFRPWHEHTGSWFWWGGDNTDTESYRKLWHMTREVFDAKGIDNVVWAYSPDKVDTVEQYMERYPGDEYVDIMGADVYCFDGKDGLEQYAAKVKSTLSAAVSQAEARGKLAAFTETGLESITVPAWYTDVLMPLVKEFPVVYVSVWRNADNIPRHFYTPYPGHPAEESFKAFYNDSITLFAKDISEIK</sequence>
<dbReference type="EMBL" id="JBCLPP010000010">
    <property type="protein sequence ID" value="MEY8244974.1"/>
    <property type="molecule type" value="Genomic_DNA"/>
</dbReference>
<comment type="similarity">
    <text evidence="1 4 5">Belongs to the glycosyl hydrolase 26 family.</text>
</comment>
<dbReference type="SUPFAM" id="SSF51445">
    <property type="entry name" value="(Trans)glycosidases"/>
    <property type="match status" value="1"/>
</dbReference>
<evidence type="ECO:0000256" key="3">
    <source>
        <dbReference type="ARBA" id="ARBA00023295"/>
    </source>
</evidence>
<protein>
    <recommendedName>
        <fullName evidence="4">Mannan endo-1,4-beta-mannosidase</fullName>
        <ecNumber evidence="4">3.2.1.78</ecNumber>
    </recommendedName>
</protein>
<dbReference type="RefSeq" id="WP_148464069.1">
    <property type="nucleotide sequence ID" value="NZ_JBCLPP010000010.1"/>
</dbReference>
<keyword evidence="4" id="KW-0964">Secreted</keyword>
<dbReference type="PROSITE" id="PS51257">
    <property type="entry name" value="PROKAR_LIPOPROTEIN"/>
    <property type="match status" value="1"/>
</dbReference>
<comment type="catalytic activity">
    <reaction evidence="4">
        <text>Random hydrolysis of (1-&gt;4)-beta-D-mannosidic linkages in mannans, galactomannans and glucomannans.</text>
        <dbReference type="EC" id="3.2.1.78"/>
    </reaction>
</comment>
<name>A0ABV4CY41_9BACT</name>
<dbReference type="PANTHER" id="PTHR40079">
    <property type="entry name" value="MANNAN ENDO-1,4-BETA-MANNOSIDASE E-RELATED"/>
    <property type="match status" value="1"/>
</dbReference>
<organism evidence="7 8">
    <name type="scientific">Heminiphilus faecis</name>
    <dbReference type="NCBI Taxonomy" id="2601703"/>
    <lineage>
        <taxon>Bacteria</taxon>
        <taxon>Pseudomonadati</taxon>
        <taxon>Bacteroidota</taxon>
        <taxon>Bacteroidia</taxon>
        <taxon>Bacteroidales</taxon>
        <taxon>Muribaculaceae</taxon>
        <taxon>Heminiphilus</taxon>
    </lineage>
</organism>
<keyword evidence="2 4" id="KW-0378">Hydrolase</keyword>
<dbReference type="PROSITE" id="PS51764">
    <property type="entry name" value="GH26"/>
    <property type="match status" value="1"/>
</dbReference>
<dbReference type="PANTHER" id="PTHR40079:SF4">
    <property type="entry name" value="GH26 DOMAIN-CONTAINING PROTEIN-RELATED"/>
    <property type="match status" value="1"/>
</dbReference>
<dbReference type="Pfam" id="PF02156">
    <property type="entry name" value="Glyco_hydro_26"/>
    <property type="match status" value="1"/>
</dbReference>
<keyword evidence="4" id="KW-0119">Carbohydrate metabolism</keyword>
<dbReference type="InterPro" id="IPR022790">
    <property type="entry name" value="GH26_dom"/>
</dbReference>
<dbReference type="InterPro" id="IPR016714">
    <property type="entry name" value="MANB/E"/>
</dbReference>
<accession>A0ABV4CY41</accession>
<proteinExistence type="inferred from homology"/>
<evidence type="ECO:0000256" key="2">
    <source>
        <dbReference type="ARBA" id="ARBA00022801"/>
    </source>
</evidence>
<dbReference type="InterPro" id="IPR017853">
    <property type="entry name" value="GH"/>
</dbReference>
<dbReference type="GO" id="GO:0016787">
    <property type="term" value="F:hydrolase activity"/>
    <property type="evidence" value="ECO:0007669"/>
    <property type="project" value="UniProtKB-KW"/>
</dbReference>
<evidence type="ECO:0000313" key="8">
    <source>
        <dbReference type="Proteomes" id="UP001565200"/>
    </source>
</evidence>
<evidence type="ECO:0000256" key="5">
    <source>
        <dbReference type="PROSITE-ProRule" id="PRU01100"/>
    </source>
</evidence>
<keyword evidence="3 4" id="KW-0326">Glycosidase</keyword>